<dbReference type="InterPro" id="IPR051309">
    <property type="entry name" value="ABCF_ATPase"/>
</dbReference>
<name>A0A511R2X6_9DEIN</name>
<dbReference type="Proteomes" id="UP000321197">
    <property type="component" value="Unassembled WGS sequence"/>
</dbReference>
<feature type="region of interest" description="Disordered" evidence="4">
    <location>
        <begin position="533"/>
        <end position="557"/>
    </location>
</feature>
<evidence type="ECO:0000256" key="4">
    <source>
        <dbReference type="SAM" id="MobiDB-lite"/>
    </source>
</evidence>
<dbReference type="AlphaFoldDB" id="A0A511R2X6"/>
<reference evidence="6 7" key="1">
    <citation type="submission" date="2019-07" db="EMBL/GenBank/DDBJ databases">
        <title>Whole genome shotgun sequence of Meiothermus hypogaeus NBRC 106114.</title>
        <authorList>
            <person name="Hosoyama A."/>
            <person name="Uohara A."/>
            <person name="Ohji S."/>
            <person name="Ichikawa N."/>
        </authorList>
    </citation>
    <scope>NUCLEOTIDE SEQUENCE [LARGE SCALE GENOMIC DNA]</scope>
    <source>
        <strain evidence="6 7">NBRC 106114</strain>
    </source>
</reference>
<accession>A0A511R2X6</accession>
<dbReference type="InterPro" id="IPR037118">
    <property type="entry name" value="Val-tRNA_synth_C_sf"/>
</dbReference>
<dbReference type="NCBIfam" id="NF000355">
    <property type="entry name" value="ribo_prot_ABC_F"/>
    <property type="match status" value="1"/>
</dbReference>
<evidence type="ECO:0000256" key="2">
    <source>
        <dbReference type="ARBA" id="ARBA00022840"/>
    </source>
</evidence>
<dbReference type="InterPro" id="IPR003439">
    <property type="entry name" value="ABC_transporter-like_ATP-bd"/>
</dbReference>
<dbReference type="Pfam" id="PF16326">
    <property type="entry name" value="ABC_tran_CTD"/>
    <property type="match status" value="1"/>
</dbReference>
<feature type="coiled-coil region" evidence="3">
    <location>
        <begin position="559"/>
        <end position="586"/>
    </location>
</feature>
<dbReference type="PROSITE" id="PS50893">
    <property type="entry name" value="ABC_TRANSPORTER_2"/>
    <property type="match status" value="2"/>
</dbReference>
<dbReference type="PANTHER" id="PTHR42855">
    <property type="entry name" value="ABC TRANSPORTER ATP-BINDING SUBUNIT"/>
    <property type="match status" value="1"/>
</dbReference>
<dbReference type="Pfam" id="PF00005">
    <property type="entry name" value="ABC_tran"/>
    <property type="match status" value="2"/>
</dbReference>
<dbReference type="GO" id="GO:0016887">
    <property type="term" value="F:ATP hydrolysis activity"/>
    <property type="evidence" value="ECO:0007669"/>
    <property type="project" value="InterPro"/>
</dbReference>
<dbReference type="GO" id="GO:0005524">
    <property type="term" value="F:ATP binding"/>
    <property type="evidence" value="ECO:0007669"/>
    <property type="project" value="UniProtKB-KW"/>
</dbReference>
<dbReference type="InterPro" id="IPR017871">
    <property type="entry name" value="ABC_transporter-like_CS"/>
</dbReference>
<dbReference type="Gene3D" id="1.10.287.380">
    <property type="entry name" value="Valyl-tRNA synthetase, C-terminal domain"/>
    <property type="match status" value="1"/>
</dbReference>
<dbReference type="InterPro" id="IPR027417">
    <property type="entry name" value="P-loop_NTPase"/>
</dbReference>
<comment type="caution">
    <text evidence="6">The sequence shown here is derived from an EMBL/GenBank/DDBJ whole genome shotgun (WGS) entry which is preliminary data.</text>
</comment>
<evidence type="ECO:0000256" key="1">
    <source>
        <dbReference type="ARBA" id="ARBA00022741"/>
    </source>
</evidence>
<dbReference type="EMBL" id="BJXL01000067">
    <property type="protein sequence ID" value="GEM83945.1"/>
    <property type="molecule type" value="Genomic_DNA"/>
</dbReference>
<evidence type="ECO:0000259" key="5">
    <source>
        <dbReference type="PROSITE" id="PS50893"/>
    </source>
</evidence>
<evidence type="ECO:0000313" key="6">
    <source>
        <dbReference type="EMBL" id="GEM83945.1"/>
    </source>
</evidence>
<dbReference type="PANTHER" id="PTHR42855:SF2">
    <property type="entry name" value="DRUG RESISTANCE ABC TRANSPORTER,ATP-BINDING PROTEIN"/>
    <property type="match status" value="1"/>
</dbReference>
<evidence type="ECO:0000256" key="3">
    <source>
        <dbReference type="SAM" id="Coils"/>
    </source>
</evidence>
<evidence type="ECO:0000313" key="7">
    <source>
        <dbReference type="Proteomes" id="UP000321197"/>
    </source>
</evidence>
<dbReference type="CDD" id="cd03221">
    <property type="entry name" value="ABCF_EF-3"/>
    <property type="match status" value="2"/>
</dbReference>
<dbReference type="FunFam" id="3.40.50.300:FF:000011">
    <property type="entry name" value="Putative ABC transporter ATP-binding component"/>
    <property type="match status" value="1"/>
</dbReference>
<dbReference type="InterPro" id="IPR032524">
    <property type="entry name" value="ABC_tran_C"/>
</dbReference>
<dbReference type="Gene3D" id="3.40.50.300">
    <property type="entry name" value="P-loop containing nucleotide triphosphate hydrolases"/>
    <property type="match status" value="2"/>
</dbReference>
<organism evidence="6 7">
    <name type="scientific">Meiothermus hypogaeus NBRC 106114</name>
    <dbReference type="NCBI Taxonomy" id="1227553"/>
    <lineage>
        <taxon>Bacteria</taxon>
        <taxon>Thermotogati</taxon>
        <taxon>Deinococcota</taxon>
        <taxon>Deinococci</taxon>
        <taxon>Thermales</taxon>
        <taxon>Thermaceae</taxon>
        <taxon>Meiothermus</taxon>
    </lineage>
</organism>
<keyword evidence="1" id="KW-0547">Nucleotide-binding</keyword>
<protein>
    <submittedName>
        <fullName evidence="6">ABC transporter ATP-binding protein</fullName>
    </submittedName>
</protein>
<feature type="domain" description="ABC transporter" evidence="5">
    <location>
        <begin position="4"/>
        <end position="252"/>
    </location>
</feature>
<dbReference type="GO" id="GO:0003677">
    <property type="term" value="F:DNA binding"/>
    <property type="evidence" value="ECO:0007669"/>
    <property type="project" value="InterPro"/>
</dbReference>
<dbReference type="Pfam" id="PF12848">
    <property type="entry name" value="ABC_tran_Xtn"/>
    <property type="match status" value="1"/>
</dbReference>
<dbReference type="InterPro" id="IPR032781">
    <property type="entry name" value="ABC_tran_Xtn"/>
</dbReference>
<dbReference type="SMART" id="SM00382">
    <property type="entry name" value="AAA"/>
    <property type="match status" value="2"/>
</dbReference>
<sequence>MRIVFAENIEYTLGARDLLNGVSLELRHGDRLALVGANGSGKTTLMRLLMGELQPSSGRVHRTEGVHLELLPQDPQYSPSDTVETVLKRGFARVQAMEAELARLETSLADPEVYHRWEELHERFEAIGGYQQRARYEAVLKGLRFEGREQEKASVLSGGETRRLALGALLLSGSDALLLDEPTNHLDLEMVAWLVNFLRSFGGATVTVSHDRQFLDQVTERVAWLRKGRLRLYEGNYTAFRRERALQEEQEAREYANWLKEKERREEILEQAQRWAHSSAKHAKRLHSLEARMEQFLEETVQAPDVDDPAMRIRFPVEKKVTAERVLEGWNLQKNFGGRELFHVPGLLVRNGERIAVIGPNGAGKTTLLKVLLGLLPSDHPAGRVKTGPGVRIGYYDQRLSGFDPELTLFETLYRMLGEKAHAALGAWMFPYEAQFKQVKSLSGGERARLALLSLSLQQANLLVLDEPTNHLDLETVEALEQALLDYPGTLLLVSHDLAFLDRLATRTWHVFEGQFADYPAPPSEYLERRKTEVVPRKLERPTSRVETQHPKPPRARGRWHLEREKERLEAQIAELEAQVQTVLARANQPGLHHSEYAQIAQEQHRLEAALEQAFSRWAEVVEGLEGLA</sequence>
<keyword evidence="2 6" id="KW-0067">ATP-binding</keyword>
<keyword evidence="3" id="KW-0175">Coiled coil</keyword>
<feature type="domain" description="ABC transporter" evidence="5">
    <location>
        <begin position="327"/>
        <end position="538"/>
    </location>
</feature>
<proteinExistence type="predicted"/>
<dbReference type="SUPFAM" id="SSF52540">
    <property type="entry name" value="P-loop containing nucleoside triphosphate hydrolases"/>
    <property type="match status" value="2"/>
</dbReference>
<gene>
    <name evidence="6" type="ORF">MHY01S_21110</name>
</gene>
<feature type="compositionally biased region" description="Basic and acidic residues" evidence="4">
    <location>
        <begin position="533"/>
        <end position="550"/>
    </location>
</feature>
<dbReference type="InterPro" id="IPR003593">
    <property type="entry name" value="AAA+_ATPase"/>
</dbReference>
<dbReference type="OrthoDB" id="9762369at2"/>
<dbReference type="RefSeq" id="WP_119341792.1">
    <property type="nucleotide sequence ID" value="NZ_BJXL01000067.1"/>
</dbReference>
<dbReference type="PROSITE" id="PS00211">
    <property type="entry name" value="ABC_TRANSPORTER_1"/>
    <property type="match status" value="1"/>
</dbReference>